<dbReference type="GO" id="GO:0016787">
    <property type="term" value="F:hydrolase activity"/>
    <property type="evidence" value="ECO:0007669"/>
    <property type="project" value="UniProtKB-KW"/>
</dbReference>
<accession>A0A2T1A6A2</accession>
<name>A0A2T1A6A2_TRISK</name>
<dbReference type="InterPro" id="IPR036265">
    <property type="entry name" value="HIT-like_sf"/>
</dbReference>
<dbReference type="Proteomes" id="UP000237718">
    <property type="component" value="Unassembled WGS sequence"/>
</dbReference>
<dbReference type="Gene3D" id="3.30.428.10">
    <property type="entry name" value="HIT-like"/>
    <property type="match status" value="1"/>
</dbReference>
<proteinExistence type="predicted"/>
<protein>
    <submittedName>
        <fullName evidence="1">Diadenosine tetraphosphate (Ap4A) HIT family hydrolase</fullName>
    </submittedName>
</protein>
<reference evidence="1 2" key="1">
    <citation type="submission" date="2018-03" db="EMBL/GenBank/DDBJ databases">
        <title>Genomic Encyclopedia of Archaeal and Bacterial Type Strains, Phase II (KMG-II): from individual species to whole genera.</title>
        <authorList>
            <person name="Goeker M."/>
        </authorList>
    </citation>
    <scope>NUCLEOTIDE SEQUENCE [LARGE SCALE GENOMIC DNA]</scope>
    <source>
        <strain evidence="1 2">DSM 25328</strain>
    </source>
</reference>
<organism evidence="1 2">
    <name type="scientific">Tritonibacter scottomollicae</name>
    <name type="common">Epibacterium scottomollicae</name>
    <dbReference type="NCBI Taxonomy" id="483013"/>
    <lineage>
        <taxon>Bacteria</taxon>
        <taxon>Pseudomonadati</taxon>
        <taxon>Pseudomonadota</taxon>
        <taxon>Alphaproteobacteria</taxon>
        <taxon>Rhodobacterales</taxon>
        <taxon>Paracoccaceae</taxon>
        <taxon>Tritonibacter</taxon>
    </lineage>
</organism>
<dbReference type="OrthoDB" id="9784774at2"/>
<dbReference type="AlphaFoldDB" id="A0A2T1A6A2"/>
<comment type="caution">
    <text evidence="1">The sequence shown here is derived from an EMBL/GenBank/DDBJ whole genome shotgun (WGS) entry which is preliminary data.</text>
</comment>
<dbReference type="SUPFAM" id="SSF54197">
    <property type="entry name" value="HIT-like"/>
    <property type="match status" value="1"/>
</dbReference>
<dbReference type="EMBL" id="PVUF01000025">
    <property type="protein sequence ID" value="PRZ43858.1"/>
    <property type="molecule type" value="Genomic_DNA"/>
</dbReference>
<dbReference type="RefSeq" id="WP_106165513.1">
    <property type="nucleotide sequence ID" value="NZ_PVUF01000025.1"/>
</dbReference>
<sequence>MLDLQRDLEMFRAKFRIDELSLTERGGWMLSLRPGQLTLGSMVLSVTSGTQDLARLTPEEGAGLVAGLGLAEQLARKQLGAVRTNALCLMMQDPVLHFHIFPRYDALKQRHGQSWQDTDWPGPPTITPVETPEALLMVLRDELRDTAITC</sequence>
<evidence type="ECO:0000313" key="2">
    <source>
        <dbReference type="Proteomes" id="UP000237718"/>
    </source>
</evidence>
<keyword evidence="1" id="KW-0378">Hydrolase</keyword>
<evidence type="ECO:0000313" key="1">
    <source>
        <dbReference type="EMBL" id="PRZ43858.1"/>
    </source>
</evidence>
<gene>
    <name evidence="1" type="ORF">CLV89_1254</name>
</gene>